<evidence type="ECO:0000313" key="1">
    <source>
        <dbReference type="EMBL" id="XCD04160.1"/>
    </source>
</evidence>
<sequence>MMCHNDRVFEALIKYSVYLQSLFLPKDMLDEFDAILSLMYDFIQKKNYYVKFGKVLSNEKKDD</sequence>
<proteinExistence type="predicted"/>
<name>A0AAU8BAL6_9VIRU</name>
<evidence type="ECO:0000313" key="2">
    <source>
        <dbReference type="EMBL" id="XCD07962.1"/>
    </source>
</evidence>
<dbReference type="EMBL" id="PP511432">
    <property type="protein sequence ID" value="XCD04160.1"/>
    <property type="molecule type" value="Genomic_DNA"/>
</dbReference>
<reference evidence="2" key="1">
    <citation type="submission" date="2024-03" db="EMBL/GenBank/DDBJ databases">
        <title>Diverse circular DNA viruses in blood, oral, and fecal samples of captive lemurs.</title>
        <authorList>
            <person name="Paietta E.N."/>
            <person name="Kraberger S."/>
            <person name="Lund M.C."/>
            <person name="Custer J.M."/>
            <person name="Vargas K.M."/>
            <person name="Ehmke E.E."/>
            <person name="Yoder A.D."/>
            <person name="Varsani A."/>
        </authorList>
    </citation>
    <scope>NUCLEOTIDE SEQUENCE</scope>
    <source>
        <strain evidence="1">Duke_21_98</strain>
        <strain evidence="2">Duke_28FS_102</strain>
    </source>
</reference>
<organism evidence="2">
    <name type="scientific">Dulem virus 120</name>
    <dbReference type="NCBI Taxonomy" id="3145597"/>
    <lineage>
        <taxon>Viruses</taxon>
        <taxon>Monodnaviria</taxon>
        <taxon>Sangervirae</taxon>
        <taxon>Phixviricota</taxon>
        <taxon>Malgrandaviricetes</taxon>
        <taxon>Petitvirales</taxon>
        <taxon>Microviridae</taxon>
        <taxon>Microvirus</taxon>
    </lineage>
</organism>
<accession>A0AAU8BAL6</accession>
<dbReference type="EMBL" id="PP511835">
    <property type="protein sequence ID" value="XCD07962.1"/>
    <property type="molecule type" value="Genomic_DNA"/>
</dbReference>
<protein>
    <submittedName>
        <fullName evidence="2">Uncharacterized protein</fullName>
    </submittedName>
</protein>